<evidence type="ECO:0008006" key="5">
    <source>
        <dbReference type="Google" id="ProtNLM"/>
    </source>
</evidence>
<dbReference type="GeneID" id="94434327"/>
<dbReference type="EMBL" id="MIGC01009287">
    <property type="protein sequence ID" value="PHJ15174.1"/>
    <property type="molecule type" value="Genomic_DNA"/>
</dbReference>
<keyword evidence="2" id="KW-1133">Transmembrane helix</keyword>
<feature type="transmembrane region" description="Helical" evidence="2">
    <location>
        <begin position="12"/>
        <end position="29"/>
    </location>
</feature>
<proteinExistence type="predicted"/>
<protein>
    <recommendedName>
        <fullName evidence="5">Transmembrane protein</fullName>
    </recommendedName>
</protein>
<evidence type="ECO:0000256" key="1">
    <source>
        <dbReference type="SAM" id="MobiDB-lite"/>
    </source>
</evidence>
<feature type="region of interest" description="Disordered" evidence="1">
    <location>
        <begin position="262"/>
        <end position="296"/>
    </location>
</feature>
<organism evidence="3 4">
    <name type="scientific">Cystoisospora suis</name>
    <dbReference type="NCBI Taxonomy" id="483139"/>
    <lineage>
        <taxon>Eukaryota</taxon>
        <taxon>Sar</taxon>
        <taxon>Alveolata</taxon>
        <taxon>Apicomplexa</taxon>
        <taxon>Conoidasida</taxon>
        <taxon>Coccidia</taxon>
        <taxon>Eucoccidiorida</taxon>
        <taxon>Eimeriorina</taxon>
        <taxon>Sarcocystidae</taxon>
        <taxon>Cystoisospora</taxon>
    </lineage>
</organism>
<dbReference type="RefSeq" id="XP_067916908.1">
    <property type="nucleotide sequence ID" value="XM_068071116.1"/>
</dbReference>
<feature type="region of interest" description="Disordered" evidence="1">
    <location>
        <begin position="115"/>
        <end position="139"/>
    </location>
</feature>
<comment type="caution">
    <text evidence="3">The sequence shown here is derived from an EMBL/GenBank/DDBJ whole genome shotgun (WGS) entry which is preliminary data.</text>
</comment>
<evidence type="ECO:0000256" key="2">
    <source>
        <dbReference type="SAM" id="Phobius"/>
    </source>
</evidence>
<gene>
    <name evidence="3" type="ORF">CSUI_011015</name>
</gene>
<accession>A0A2C6KFI8</accession>
<evidence type="ECO:0000313" key="4">
    <source>
        <dbReference type="Proteomes" id="UP000221165"/>
    </source>
</evidence>
<dbReference type="Proteomes" id="UP000221165">
    <property type="component" value="Unassembled WGS sequence"/>
</dbReference>
<feature type="transmembrane region" description="Helical" evidence="2">
    <location>
        <begin position="199"/>
        <end position="221"/>
    </location>
</feature>
<feature type="non-terminal residue" evidence="3">
    <location>
        <position position="1"/>
    </location>
</feature>
<keyword evidence="2" id="KW-0812">Transmembrane</keyword>
<reference evidence="3 4" key="1">
    <citation type="journal article" date="2017" name="Int. J. Parasitol.">
        <title>The genome of the protozoan parasite Cystoisospora suis and a reverse vaccinology approach to identify vaccine candidates.</title>
        <authorList>
            <person name="Palmieri N."/>
            <person name="Shrestha A."/>
            <person name="Ruttkowski B."/>
            <person name="Beck T."/>
            <person name="Vogl C."/>
            <person name="Tomley F."/>
            <person name="Blake D.P."/>
            <person name="Joachim A."/>
        </authorList>
    </citation>
    <scope>NUCLEOTIDE SEQUENCE [LARGE SCALE GENOMIC DNA]</scope>
    <source>
        <strain evidence="3 4">Wien I</strain>
    </source>
</reference>
<dbReference type="OrthoDB" id="333003at2759"/>
<dbReference type="VEuPathDB" id="ToxoDB:CSUI_011015"/>
<feature type="compositionally biased region" description="Basic and acidic residues" evidence="1">
    <location>
        <begin position="272"/>
        <end position="293"/>
    </location>
</feature>
<sequence length="322" mass="35573">VVFIVAGHCGFLPFYFFIYQQASFSVFNLRSLNTALLRGCTLASCIVLLCLHSFWPALSLVPLLILSFLERVSVHVVPWVLGRPGPRSGSKGSSPARRELRIVEVEGSHGIVSLQSPGETMLPLNGEADSPRGKNGHHSGRRRRCIVVLETAVACACAIAIVCLGVALSYHRKHEQIRDSREGVGLIGNGGDSQATARFAVLVAQEVVCILALMFLLPRLVMLWEREKAARNRASHHSDPESEAKPRRGLLRLLLLGASPHHETGNQQQKVRNADREGGEKGGSEQARHVEKEDGCEDVDVEMDLIGRYEVRRTKENTYDFR</sequence>
<evidence type="ECO:0000313" key="3">
    <source>
        <dbReference type="EMBL" id="PHJ15174.1"/>
    </source>
</evidence>
<keyword evidence="4" id="KW-1185">Reference proteome</keyword>
<dbReference type="AlphaFoldDB" id="A0A2C6KFI8"/>
<feature type="transmembrane region" description="Helical" evidence="2">
    <location>
        <begin position="36"/>
        <end position="55"/>
    </location>
</feature>
<keyword evidence="2" id="KW-0472">Membrane</keyword>
<feature type="transmembrane region" description="Helical" evidence="2">
    <location>
        <begin position="147"/>
        <end position="170"/>
    </location>
</feature>
<name>A0A2C6KFI8_9APIC</name>